<reference evidence="2 3" key="1">
    <citation type="journal article" date="2011" name="Nat. Genet.">
        <title>The genome of the mesopolyploid crop species Brassica rapa.</title>
        <authorList>
            <consortium name="Brassica rapa Genome Sequencing Project Consortium"/>
            <person name="Wang X."/>
            <person name="Wang H."/>
            <person name="Wang J."/>
            <person name="Sun R."/>
            <person name="Wu J."/>
            <person name="Liu S."/>
            <person name="Bai Y."/>
            <person name="Mun J.H."/>
            <person name="Bancroft I."/>
            <person name="Cheng F."/>
            <person name="Huang S."/>
            <person name="Li X."/>
            <person name="Hua W."/>
            <person name="Wang J."/>
            <person name="Wang X."/>
            <person name="Freeling M."/>
            <person name="Pires J.C."/>
            <person name="Paterson A.H."/>
            <person name="Chalhoub B."/>
            <person name="Wang B."/>
            <person name="Hayward A."/>
            <person name="Sharpe A.G."/>
            <person name="Park B.S."/>
            <person name="Weisshaar B."/>
            <person name="Liu B."/>
            <person name="Li B."/>
            <person name="Liu B."/>
            <person name="Tong C."/>
            <person name="Song C."/>
            <person name="Duran C."/>
            <person name="Peng C."/>
            <person name="Geng C."/>
            <person name="Koh C."/>
            <person name="Lin C."/>
            <person name="Edwards D."/>
            <person name="Mu D."/>
            <person name="Shen D."/>
            <person name="Soumpourou E."/>
            <person name="Li F."/>
            <person name="Fraser F."/>
            <person name="Conant G."/>
            <person name="Lassalle G."/>
            <person name="King G.J."/>
            <person name="Bonnema G."/>
            <person name="Tang H."/>
            <person name="Wang H."/>
            <person name="Belcram H."/>
            <person name="Zhou H."/>
            <person name="Hirakawa H."/>
            <person name="Abe H."/>
            <person name="Guo H."/>
            <person name="Wang H."/>
            <person name="Jin H."/>
            <person name="Parkin I.A."/>
            <person name="Batley J."/>
            <person name="Kim J.S."/>
            <person name="Just J."/>
            <person name="Li J."/>
            <person name="Xu J."/>
            <person name="Deng J."/>
            <person name="Kim J.A."/>
            <person name="Li J."/>
            <person name="Yu J."/>
            <person name="Meng J."/>
            <person name="Wang J."/>
            <person name="Min J."/>
            <person name="Poulain J."/>
            <person name="Wang J."/>
            <person name="Hatakeyama K."/>
            <person name="Wu K."/>
            <person name="Wang L."/>
            <person name="Fang L."/>
            <person name="Trick M."/>
            <person name="Links M.G."/>
            <person name="Zhao M."/>
            <person name="Jin M."/>
            <person name="Ramchiary N."/>
            <person name="Drou N."/>
            <person name="Berkman P.J."/>
            <person name="Cai Q."/>
            <person name="Huang Q."/>
            <person name="Li R."/>
            <person name="Tabata S."/>
            <person name="Cheng S."/>
            <person name="Zhang S."/>
            <person name="Zhang S."/>
            <person name="Huang S."/>
            <person name="Sato S."/>
            <person name="Sun S."/>
            <person name="Kwon S.J."/>
            <person name="Choi S.R."/>
            <person name="Lee T.H."/>
            <person name="Fan W."/>
            <person name="Zhao X."/>
            <person name="Tan X."/>
            <person name="Xu X."/>
            <person name="Wang Y."/>
            <person name="Qiu Y."/>
            <person name="Yin Y."/>
            <person name="Li Y."/>
            <person name="Du Y."/>
            <person name="Liao Y."/>
            <person name="Lim Y."/>
            <person name="Narusaka Y."/>
            <person name="Wang Y."/>
            <person name="Wang Z."/>
            <person name="Li Z."/>
            <person name="Wang Z."/>
            <person name="Xiong Z."/>
            <person name="Zhang Z."/>
        </authorList>
    </citation>
    <scope>NUCLEOTIDE SEQUENCE [LARGE SCALE GENOMIC DNA]</scope>
    <source>
        <strain evidence="2 3">cv. Chiifu-401-42</strain>
    </source>
</reference>
<dbReference type="AlphaFoldDB" id="M4DDZ6"/>
<sequence>MYLPLVTENADVMQNTLLLLLASVDSDDDEEDSVYSLSKGKDTDTGSSSELANTILRSKNKGKSKGEVIKEESDGKEDSDHSLNNEDKERDTGS</sequence>
<dbReference type="HOGENOM" id="CLU_2389307_0_0_1"/>
<keyword evidence="3" id="KW-1185">Reference proteome</keyword>
<feature type="compositionally biased region" description="Polar residues" evidence="1">
    <location>
        <begin position="45"/>
        <end position="57"/>
    </location>
</feature>
<name>M4DDZ6_BRACM</name>
<organism evidence="2 3">
    <name type="scientific">Brassica campestris</name>
    <name type="common">Field mustard</name>
    <dbReference type="NCBI Taxonomy" id="3711"/>
    <lineage>
        <taxon>Eukaryota</taxon>
        <taxon>Viridiplantae</taxon>
        <taxon>Streptophyta</taxon>
        <taxon>Embryophyta</taxon>
        <taxon>Tracheophyta</taxon>
        <taxon>Spermatophyta</taxon>
        <taxon>Magnoliopsida</taxon>
        <taxon>eudicotyledons</taxon>
        <taxon>Gunneridae</taxon>
        <taxon>Pentapetalae</taxon>
        <taxon>rosids</taxon>
        <taxon>malvids</taxon>
        <taxon>Brassicales</taxon>
        <taxon>Brassicaceae</taxon>
        <taxon>Brassiceae</taxon>
        <taxon>Brassica</taxon>
    </lineage>
</organism>
<evidence type="ECO:0000313" key="3">
    <source>
        <dbReference type="Proteomes" id="UP000011750"/>
    </source>
</evidence>
<protein>
    <submittedName>
        <fullName evidence="2">Uncharacterized protein</fullName>
    </submittedName>
</protein>
<evidence type="ECO:0000256" key="1">
    <source>
        <dbReference type="SAM" id="MobiDB-lite"/>
    </source>
</evidence>
<reference evidence="2" key="3">
    <citation type="submission" date="2023-03" db="UniProtKB">
        <authorList>
            <consortium name="EnsemblPlants"/>
        </authorList>
    </citation>
    <scope>IDENTIFICATION</scope>
    <source>
        <strain evidence="2">cv. Chiifu-401-42</strain>
    </source>
</reference>
<reference evidence="2 3" key="2">
    <citation type="journal article" date="2018" name="Hortic Res">
        <title>Improved Brassica rapa reference genome by single-molecule sequencing and chromosome conformation capture technologies.</title>
        <authorList>
            <person name="Zhang L."/>
            <person name="Cai X."/>
            <person name="Wu J."/>
            <person name="Liu M."/>
            <person name="Grob S."/>
            <person name="Cheng F."/>
            <person name="Liang J."/>
            <person name="Cai C."/>
            <person name="Liu Z."/>
            <person name="Liu B."/>
            <person name="Wang F."/>
            <person name="Li S."/>
            <person name="Liu F."/>
            <person name="Li X."/>
            <person name="Cheng L."/>
            <person name="Yang W."/>
            <person name="Li M.H."/>
            <person name="Grossniklaus U."/>
            <person name="Zheng H."/>
            <person name="Wang X."/>
        </authorList>
    </citation>
    <scope>NUCLEOTIDE SEQUENCE [LARGE SCALE GENOMIC DNA]</scope>
    <source>
        <strain evidence="2 3">cv. Chiifu-401-42</strain>
    </source>
</reference>
<dbReference type="EnsemblPlants" id="Bra014715.1">
    <property type="protein sequence ID" value="Bra014715.1-P"/>
    <property type="gene ID" value="Bra014715"/>
</dbReference>
<feature type="region of interest" description="Disordered" evidence="1">
    <location>
        <begin position="24"/>
        <end position="94"/>
    </location>
</feature>
<dbReference type="Proteomes" id="UP000011750">
    <property type="component" value="Chromosome A04"/>
</dbReference>
<accession>M4DDZ6</accession>
<dbReference type="InParanoid" id="M4DDZ6"/>
<feature type="compositionally biased region" description="Basic and acidic residues" evidence="1">
    <location>
        <begin position="64"/>
        <end position="94"/>
    </location>
</feature>
<evidence type="ECO:0000313" key="2">
    <source>
        <dbReference type="EnsemblPlants" id="Bra014715.1-P"/>
    </source>
</evidence>
<dbReference type="Gramene" id="Bra014715.1">
    <property type="protein sequence ID" value="Bra014715.1-P"/>
    <property type="gene ID" value="Bra014715"/>
</dbReference>
<proteinExistence type="predicted"/>